<dbReference type="PRINTS" id="PR00081">
    <property type="entry name" value="GDHRDH"/>
</dbReference>
<dbReference type="PRINTS" id="PR00080">
    <property type="entry name" value="SDRFAMILY"/>
</dbReference>
<accession>A0A0W0EYP4</accession>
<reference evidence="4 5" key="1">
    <citation type="submission" date="2015-12" db="EMBL/GenBank/DDBJ databases">
        <title>Draft genome sequence of Moniliophthora roreri, the causal agent of frosty pod rot of cacao.</title>
        <authorList>
            <person name="Aime M.C."/>
            <person name="Diaz-Valderrama J.R."/>
            <person name="Kijpornyongpan T."/>
            <person name="Phillips-Mora W."/>
        </authorList>
    </citation>
    <scope>NUCLEOTIDE SEQUENCE [LARGE SCALE GENOMIC DNA]</scope>
    <source>
        <strain evidence="4 5">MCA 2952</strain>
    </source>
</reference>
<gene>
    <name evidence="4" type="ORF">WG66_18296</name>
</gene>
<dbReference type="Gene3D" id="3.40.50.720">
    <property type="entry name" value="NAD(P)-binding Rossmann-like Domain"/>
    <property type="match status" value="2"/>
</dbReference>
<dbReference type="PANTHER" id="PTHR42760">
    <property type="entry name" value="SHORT-CHAIN DEHYDROGENASES/REDUCTASES FAMILY MEMBER"/>
    <property type="match status" value="1"/>
</dbReference>
<dbReference type="PROSITE" id="PS00061">
    <property type="entry name" value="ADH_SHORT"/>
    <property type="match status" value="1"/>
</dbReference>
<dbReference type="Proteomes" id="UP000054988">
    <property type="component" value="Unassembled WGS sequence"/>
</dbReference>
<sequence length="378" mass="40034">MSLLIAAEAKALGRSFAIALGDVTDMSEVKNMIQTPVKTLGLLNVVVANAVIVQIKPLAETTENDMQHVFEANVFGLMNRQFIGITTMLYPRTIQLYPFRRMVMCGGSSTRNKSGSAVTASTRTAIITGAGQGIGKAIALRLARDGFDICINDLSSNAAAAESVTAEIRSLGRKSVTAFANVADRSDVEGMIERSVNELGPLSVMIANAGIVQVKPLLDATENDAQRVFDVNIHGVINCGTLAAKQFIKQGGGGKIINAASGTSFKAAPMLGFYSASKAAVRSLTHTFAMELAMHKITVNAYAPGVVDTKMWDQIDGAMGKYKGLEKGETFKGFESMIMLGRTSVPEDVCGAVSFLASKDSDYVTGHTLVCDGGLVFN</sequence>
<name>A0A0W0EYP4_MONRR</name>
<dbReference type="Pfam" id="PF00106">
    <property type="entry name" value="adh_short"/>
    <property type="match status" value="2"/>
</dbReference>
<dbReference type="PANTHER" id="PTHR42760:SF121">
    <property type="entry name" value="3-OXOACYL-(ACYL-CARRIER-PROTEIN) REDUCTASE"/>
    <property type="match status" value="1"/>
</dbReference>
<dbReference type="FunFam" id="3.40.50.720:FF:000084">
    <property type="entry name" value="Short-chain dehydrogenase reductase"/>
    <property type="match status" value="1"/>
</dbReference>
<dbReference type="AlphaFoldDB" id="A0A0W0EYP4"/>
<proteinExistence type="inferred from homology"/>
<dbReference type="EMBL" id="LATX01002447">
    <property type="protein sequence ID" value="KTB29167.1"/>
    <property type="molecule type" value="Genomic_DNA"/>
</dbReference>
<comment type="caution">
    <text evidence="4">The sequence shown here is derived from an EMBL/GenBank/DDBJ whole genome shotgun (WGS) entry which is preliminary data.</text>
</comment>
<dbReference type="InterPro" id="IPR036291">
    <property type="entry name" value="NAD(P)-bd_dom_sf"/>
</dbReference>
<evidence type="ECO:0000313" key="5">
    <source>
        <dbReference type="Proteomes" id="UP000054988"/>
    </source>
</evidence>
<keyword evidence="2" id="KW-0521">NADP</keyword>
<comment type="similarity">
    <text evidence="1 3">Belongs to the short-chain dehydrogenases/reductases (SDR) family.</text>
</comment>
<dbReference type="SUPFAM" id="SSF51735">
    <property type="entry name" value="NAD(P)-binding Rossmann-fold domains"/>
    <property type="match status" value="2"/>
</dbReference>
<protein>
    <submittedName>
        <fullName evidence="4">Uncharacterized protein</fullName>
    </submittedName>
</protein>
<organism evidence="4 5">
    <name type="scientific">Moniliophthora roreri</name>
    <name type="common">Frosty pod rot fungus</name>
    <name type="synonym">Monilia roreri</name>
    <dbReference type="NCBI Taxonomy" id="221103"/>
    <lineage>
        <taxon>Eukaryota</taxon>
        <taxon>Fungi</taxon>
        <taxon>Dikarya</taxon>
        <taxon>Basidiomycota</taxon>
        <taxon>Agaricomycotina</taxon>
        <taxon>Agaricomycetes</taxon>
        <taxon>Agaricomycetidae</taxon>
        <taxon>Agaricales</taxon>
        <taxon>Marasmiineae</taxon>
        <taxon>Marasmiaceae</taxon>
        <taxon>Moniliophthora</taxon>
    </lineage>
</organism>
<dbReference type="InterPro" id="IPR002347">
    <property type="entry name" value="SDR_fam"/>
</dbReference>
<evidence type="ECO:0000256" key="1">
    <source>
        <dbReference type="ARBA" id="ARBA00006484"/>
    </source>
</evidence>
<evidence type="ECO:0000313" key="4">
    <source>
        <dbReference type="EMBL" id="KTB29167.1"/>
    </source>
</evidence>
<evidence type="ECO:0000256" key="2">
    <source>
        <dbReference type="ARBA" id="ARBA00022857"/>
    </source>
</evidence>
<dbReference type="eggNOG" id="KOG0725">
    <property type="taxonomic scope" value="Eukaryota"/>
</dbReference>
<dbReference type="InterPro" id="IPR020904">
    <property type="entry name" value="Sc_DH/Rdtase_CS"/>
</dbReference>
<evidence type="ECO:0000256" key="3">
    <source>
        <dbReference type="RuleBase" id="RU000363"/>
    </source>
</evidence>
<dbReference type="GO" id="GO:0016616">
    <property type="term" value="F:oxidoreductase activity, acting on the CH-OH group of donors, NAD or NADP as acceptor"/>
    <property type="evidence" value="ECO:0007669"/>
    <property type="project" value="TreeGrafter"/>
</dbReference>